<sequence length="399" mass="43292">MRSPLLDLPGAVPDEFDEDVPARFGDFSGEQWQLEAGQALSDLSDLGVVQVSGPDRLSWLTTISSQVVNPLPPGESRELLLLDPNGRISFAIAIIDDGQVTTLLVEGAKAGDLTEFLGRMQFMLRVEVRNVTSEVAIVGSMVKTGADDWHRVANEVVPDLPGYLFTWVDPWPGVTEGGASYTPQGFAHPAQGRTRALHGVDRAQLTEFASAWAKRGSWAGRNAWEALRIEDLRPRWGREVDEKTVPHELDWLRTAVHLNKGCYSGQESVARIVNMGKPPRRLVLLQLDGSQSRVVKPGANVVLNNRRVGQVTSVARHADWGPIALAVIRRAIPLDAQLDVQTSEGEVAAAQEVVVDPLGRSSASPKERPGEELRKARREMPGVANPGTPGGFGIGGRSL</sequence>
<dbReference type="Gene3D" id="3.30.1360.120">
    <property type="entry name" value="Probable tRNA modification gtpase trme, domain 1"/>
    <property type="match status" value="1"/>
</dbReference>
<name>A0A9W5RES8_9ACTO</name>
<dbReference type="InterPro" id="IPR013977">
    <property type="entry name" value="GcvT_C"/>
</dbReference>
<reference evidence="4 5" key="1">
    <citation type="submission" date="2013-05" db="EMBL/GenBank/DDBJ databases">
        <title>The Genome Sequence of Actinomyces europaeus ACS-120-V-COL10B.</title>
        <authorList>
            <consortium name="The Broad Institute Genomics Platform"/>
            <person name="Earl A."/>
            <person name="Ward D."/>
            <person name="Feldgarden M."/>
            <person name="Gevers D."/>
            <person name="Saerens B."/>
            <person name="Vaneechoutte M."/>
            <person name="Walker B."/>
            <person name="Young S."/>
            <person name="Zeng Q."/>
            <person name="Gargeya S."/>
            <person name="Fitzgerald M."/>
            <person name="Haas B."/>
            <person name="Abouelleil A."/>
            <person name="Allen A.W."/>
            <person name="Alvarado L."/>
            <person name="Arachchi H.M."/>
            <person name="Berlin A.M."/>
            <person name="Chapman S.B."/>
            <person name="Gainer-Dewar J."/>
            <person name="Goldberg J."/>
            <person name="Griggs A."/>
            <person name="Gujja S."/>
            <person name="Hansen M."/>
            <person name="Howarth C."/>
            <person name="Imamovic A."/>
            <person name="Ireland A."/>
            <person name="Larimer J."/>
            <person name="McCowan C."/>
            <person name="Murphy C."/>
            <person name="Pearson M."/>
            <person name="Poon T.W."/>
            <person name="Priest M."/>
            <person name="Roberts A."/>
            <person name="Saif S."/>
            <person name="Shea T."/>
            <person name="Sisk P."/>
            <person name="Sykes S."/>
            <person name="Wortman J."/>
            <person name="Nusbaum C."/>
            <person name="Birren B."/>
        </authorList>
    </citation>
    <scope>NUCLEOTIDE SEQUENCE [LARGE SCALE GENOMIC DNA]</scope>
    <source>
        <strain evidence="4 5">ACS-120-V-Col10b</strain>
    </source>
</reference>
<keyword evidence="5" id="KW-1185">Reference proteome</keyword>
<dbReference type="RefSeq" id="WP_016444249.1">
    <property type="nucleotide sequence ID" value="NZ_KE150266.1"/>
</dbReference>
<proteinExistence type="predicted"/>
<dbReference type="PANTHER" id="PTHR22602:SF0">
    <property type="entry name" value="TRANSFERASE CAF17, MITOCHONDRIAL-RELATED"/>
    <property type="match status" value="1"/>
</dbReference>
<accession>A0A9W5RES8</accession>
<evidence type="ECO:0000256" key="2">
    <source>
        <dbReference type="SAM" id="MobiDB-lite"/>
    </source>
</evidence>
<dbReference type="InterPro" id="IPR017703">
    <property type="entry name" value="YgfZ/GCV_T_CS"/>
</dbReference>
<organism evidence="4 5">
    <name type="scientific">Gleimia europaea ACS-120-V-Col10b</name>
    <dbReference type="NCBI Taxonomy" id="883069"/>
    <lineage>
        <taxon>Bacteria</taxon>
        <taxon>Bacillati</taxon>
        <taxon>Actinomycetota</taxon>
        <taxon>Actinomycetes</taxon>
        <taxon>Actinomycetales</taxon>
        <taxon>Actinomycetaceae</taxon>
        <taxon>Gleimia</taxon>
    </lineage>
</organism>
<feature type="compositionally biased region" description="Basic and acidic residues" evidence="2">
    <location>
        <begin position="365"/>
        <end position="380"/>
    </location>
</feature>
<comment type="caution">
    <text evidence="4">The sequence shown here is derived from an EMBL/GenBank/DDBJ whole genome shotgun (WGS) entry which is preliminary data.</text>
</comment>
<dbReference type="Pfam" id="PF08669">
    <property type="entry name" value="GCV_T_C"/>
    <property type="match status" value="1"/>
</dbReference>
<dbReference type="NCBIfam" id="TIGR03317">
    <property type="entry name" value="ygfZ_signature"/>
    <property type="match status" value="1"/>
</dbReference>
<feature type="compositionally biased region" description="Gly residues" evidence="2">
    <location>
        <begin position="388"/>
        <end position="399"/>
    </location>
</feature>
<keyword evidence="1" id="KW-0809">Transit peptide</keyword>
<evidence type="ECO:0000259" key="3">
    <source>
        <dbReference type="Pfam" id="PF08669"/>
    </source>
</evidence>
<feature type="domain" description="Aminomethyltransferase C-terminal" evidence="3">
    <location>
        <begin position="280"/>
        <end position="349"/>
    </location>
</feature>
<evidence type="ECO:0000256" key="1">
    <source>
        <dbReference type="ARBA" id="ARBA00022946"/>
    </source>
</evidence>
<dbReference type="InterPro" id="IPR045179">
    <property type="entry name" value="YgfZ/GcvT"/>
</dbReference>
<dbReference type="EMBL" id="AGWN01000001">
    <property type="protein sequence ID" value="EPD31138.1"/>
    <property type="molecule type" value="Genomic_DNA"/>
</dbReference>
<dbReference type="PANTHER" id="PTHR22602">
    <property type="entry name" value="TRANSFERASE CAF17, MITOCHONDRIAL-RELATED"/>
    <property type="match status" value="1"/>
</dbReference>
<evidence type="ECO:0000313" key="5">
    <source>
        <dbReference type="Proteomes" id="UP000014387"/>
    </source>
</evidence>
<evidence type="ECO:0000313" key="4">
    <source>
        <dbReference type="EMBL" id="EPD31138.1"/>
    </source>
</evidence>
<dbReference type="GO" id="GO:0016226">
    <property type="term" value="P:iron-sulfur cluster assembly"/>
    <property type="evidence" value="ECO:0007669"/>
    <property type="project" value="TreeGrafter"/>
</dbReference>
<gene>
    <name evidence="4" type="ORF">HMPREF9238_00898</name>
</gene>
<dbReference type="Proteomes" id="UP000014387">
    <property type="component" value="Unassembled WGS sequence"/>
</dbReference>
<dbReference type="SUPFAM" id="SSF103025">
    <property type="entry name" value="Folate-binding domain"/>
    <property type="match status" value="1"/>
</dbReference>
<feature type="region of interest" description="Disordered" evidence="2">
    <location>
        <begin position="358"/>
        <end position="399"/>
    </location>
</feature>
<dbReference type="AlphaFoldDB" id="A0A9W5RES8"/>
<dbReference type="PIRSF" id="PIRSF006487">
    <property type="entry name" value="GcvT"/>
    <property type="match status" value="1"/>
</dbReference>
<dbReference type="InterPro" id="IPR027266">
    <property type="entry name" value="TrmE/GcvT-like"/>
</dbReference>
<protein>
    <submittedName>
        <fullName evidence="4">Folate-binding protein YgfZ</fullName>
    </submittedName>
</protein>